<dbReference type="Gene3D" id="2.60.40.1090">
    <property type="entry name" value="Fimbrial-type adhesion domain"/>
    <property type="match status" value="2"/>
</dbReference>
<evidence type="ECO:0000259" key="4">
    <source>
        <dbReference type="Pfam" id="PF00419"/>
    </source>
</evidence>
<accession>A0A2X3CYG6</accession>
<keyword evidence="3" id="KW-0281">Fimbrium</keyword>
<dbReference type="InterPro" id="IPR036937">
    <property type="entry name" value="Adhesion_dom_fimbrial_sf"/>
</dbReference>
<dbReference type="PROSITE" id="PS51257">
    <property type="entry name" value="PROKAR_LIPOPROTEIN"/>
    <property type="match status" value="1"/>
</dbReference>
<evidence type="ECO:0000256" key="2">
    <source>
        <dbReference type="ARBA" id="ARBA00006671"/>
    </source>
</evidence>
<evidence type="ECO:0000256" key="1">
    <source>
        <dbReference type="ARBA" id="ARBA00004561"/>
    </source>
</evidence>
<dbReference type="SMR" id="A0A2X3CYG6"/>
<gene>
    <name evidence="6" type="primary">fimH_1</name>
    <name evidence="6" type="ORF">NCTC9645_02700</name>
</gene>
<dbReference type="Pfam" id="PF09160">
    <property type="entry name" value="FimH_man-bind"/>
    <property type="match status" value="1"/>
</dbReference>
<dbReference type="PANTHER" id="PTHR33420:SF14">
    <property type="entry name" value="TYPE 1 FIMBRIN D-MANNOSE SPECIFIC ADHESIN"/>
    <property type="match status" value="1"/>
</dbReference>
<dbReference type="InterPro" id="IPR015243">
    <property type="entry name" value="FimH_man-bd"/>
</dbReference>
<evidence type="ECO:0000313" key="6">
    <source>
        <dbReference type="EMBL" id="SQC22038.1"/>
    </source>
</evidence>
<dbReference type="InterPro" id="IPR050263">
    <property type="entry name" value="Bact_Fimbrial_Adh_Pro"/>
</dbReference>
<reference evidence="6 7" key="1">
    <citation type="submission" date="2018-06" db="EMBL/GenBank/DDBJ databases">
        <authorList>
            <consortium name="Pathogen Informatics"/>
            <person name="Doyle S."/>
        </authorList>
    </citation>
    <scope>NUCLEOTIDE SEQUENCE [LARGE SCALE GENOMIC DNA]</scope>
    <source>
        <strain evidence="6 7">NCTC9645</strain>
    </source>
</reference>
<dbReference type="Pfam" id="PF00419">
    <property type="entry name" value="Fimbrial"/>
    <property type="match status" value="1"/>
</dbReference>
<dbReference type="InterPro" id="IPR000259">
    <property type="entry name" value="Adhesion_dom_fimbrial"/>
</dbReference>
<evidence type="ECO:0000256" key="3">
    <source>
        <dbReference type="ARBA" id="ARBA00023263"/>
    </source>
</evidence>
<comment type="subcellular location">
    <subcellularLocation>
        <location evidence="1">Fimbrium</location>
    </subcellularLocation>
</comment>
<sequence>MNKLIPQFTVLLLAGWSINVWAFSCMDVSGQTLHSMAGPGSVNVYVNLQPTIAVGQNLVVDISRSVVCRNDAPTHRNDNVMMLFGSMYGGALSNFTGTLRYYGSSYTFPLRSATSPHNFTSGSYVPWNTQLYLTPISAASSVAIKGGTRFAQLVMYQVGSDITSGGNIQTVKFTWNLYSMRDVVVPTGGCDVSARDVTMTLPNYPGSMAVPVTVHCAQNQNLSYYLSGTTTDSANSIFANTASASPAQGVGVQMTRNGAIVSANNTISLGTVGPSPVNLGLTANYARTIGQVTAGNVQSLIGVTFIYQ</sequence>
<dbReference type="CDD" id="cd10466">
    <property type="entry name" value="FimH_man-bind"/>
    <property type="match status" value="1"/>
</dbReference>
<proteinExistence type="inferred from homology"/>
<dbReference type="GO" id="GO:0043709">
    <property type="term" value="P:cell adhesion involved in single-species biofilm formation"/>
    <property type="evidence" value="ECO:0007669"/>
    <property type="project" value="TreeGrafter"/>
</dbReference>
<name>A0A2X3CYG6_KLEPN</name>
<dbReference type="AlphaFoldDB" id="A0A2X3CYG6"/>
<evidence type="ECO:0000259" key="5">
    <source>
        <dbReference type="Pfam" id="PF09160"/>
    </source>
</evidence>
<protein>
    <submittedName>
        <fullName evidence="6">Fimbrial protein FimH</fullName>
    </submittedName>
</protein>
<dbReference type="EMBL" id="UASO01000004">
    <property type="protein sequence ID" value="SQC22038.1"/>
    <property type="molecule type" value="Genomic_DNA"/>
</dbReference>
<feature type="domain" description="FimH mannose-binding" evidence="5">
    <location>
        <begin position="36"/>
        <end position="176"/>
    </location>
</feature>
<dbReference type="SUPFAM" id="SSF49401">
    <property type="entry name" value="Bacterial adhesins"/>
    <property type="match status" value="2"/>
</dbReference>
<dbReference type="GO" id="GO:0009289">
    <property type="term" value="C:pilus"/>
    <property type="evidence" value="ECO:0007669"/>
    <property type="project" value="UniProtKB-SubCell"/>
</dbReference>
<evidence type="ECO:0000313" key="7">
    <source>
        <dbReference type="Proteomes" id="UP000250675"/>
    </source>
</evidence>
<comment type="similarity">
    <text evidence="2">Belongs to the fimbrial protein family.</text>
</comment>
<dbReference type="InterPro" id="IPR008966">
    <property type="entry name" value="Adhesion_dom_sf"/>
</dbReference>
<organism evidence="6 7">
    <name type="scientific">Klebsiella pneumoniae</name>
    <dbReference type="NCBI Taxonomy" id="573"/>
    <lineage>
        <taxon>Bacteria</taxon>
        <taxon>Pseudomonadati</taxon>
        <taxon>Pseudomonadota</taxon>
        <taxon>Gammaproteobacteria</taxon>
        <taxon>Enterobacterales</taxon>
        <taxon>Enterobacteriaceae</taxon>
        <taxon>Klebsiella/Raoultella group</taxon>
        <taxon>Klebsiella</taxon>
        <taxon>Klebsiella pneumoniae complex</taxon>
    </lineage>
</organism>
<dbReference type="Proteomes" id="UP000250675">
    <property type="component" value="Unassembled WGS sequence"/>
</dbReference>
<dbReference type="PANTHER" id="PTHR33420">
    <property type="entry name" value="FIMBRIAL SUBUNIT ELFA-RELATED"/>
    <property type="match status" value="1"/>
</dbReference>
<feature type="domain" description="Fimbrial-type adhesion" evidence="4">
    <location>
        <begin position="208"/>
        <end position="308"/>
    </location>
</feature>